<keyword evidence="5" id="KW-1185">Reference proteome</keyword>
<feature type="chain" id="PRO_5044756576" evidence="3">
    <location>
        <begin position="23"/>
        <end position="170"/>
    </location>
</feature>
<accession>A0ABD3GHA0</accession>
<gene>
    <name evidence="4" type="ORF">R1sor_021509</name>
</gene>
<evidence type="ECO:0000256" key="1">
    <source>
        <dbReference type="SAM" id="Coils"/>
    </source>
</evidence>
<keyword evidence="1" id="KW-0175">Coiled coil</keyword>
<dbReference type="AlphaFoldDB" id="A0ABD3GHA0"/>
<dbReference type="Proteomes" id="UP001633002">
    <property type="component" value="Unassembled WGS sequence"/>
</dbReference>
<reference evidence="4 5" key="1">
    <citation type="submission" date="2024-09" db="EMBL/GenBank/DDBJ databases">
        <title>Chromosome-scale assembly of Riccia sorocarpa.</title>
        <authorList>
            <person name="Paukszto L."/>
        </authorList>
    </citation>
    <scope>NUCLEOTIDE SEQUENCE [LARGE SCALE GENOMIC DNA]</scope>
    <source>
        <strain evidence="4">LP-2024</strain>
        <tissue evidence="4">Aerial parts of the thallus</tissue>
    </source>
</reference>
<feature type="region of interest" description="Disordered" evidence="2">
    <location>
        <begin position="99"/>
        <end position="122"/>
    </location>
</feature>
<feature type="region of interest" description="Disordered" evidence="2">
    <location>
        <begin position="147"/>
        <end position="170"/>
    </location>
</feature>
<evidence type="ECO:0000256" key="3">
    <source>
        <dbReference type="SAM" id="SignalP"/>
    </source>
</evidence>
<comment type="caution">
    <text evidence="4">The sequence shown here is derived from an EMBL/GenBank/DDBJ whole genome shotgun (WGS) entry which is preliminary data.</text>
</comment>
<feature type="compositionally biased region" description="Basic residues" evidence="2">
    <location>
        <begin position="160"/>
        <end position="170"/>
    </location>
</feature>
<organism evidence="4 5">
    <name type="scientific">Riccia sorocarpa</name>
    <dbReference type="NCBI Taxonomy" id="122646"/>
    <lineage>
        <taxon>Eukaryota</taxon>
        <taxon>Viridiplantae</taxon>
        <taxon>Streptophyta</taxon>
        <taxon>Embryophyta</taxon>
        <taxon>Marchantiophyta</taxon>
        <taxon>Marchantiopsida</taxon>
        <taxon>Marchantiidae</taxon>
        <taxon>Marchantiales</taxon>
        <taxon>Ricciaceae</taxon>
        <taxon>Riccia</taxon>
    </lineage>
</organism>
<keyword evidence="3" id="KW-0732">Signal</keyword>
<name>A0ABD3GHA0_9MARC</name>
<feature type="compositionally biased region" description="Basic and acidic residues" evidence="2">
    <location>
        <begin position="111"/>
        <end position="122"/>
    </location>
</feature>
<evidence type="ECO:0000256" key="2">
    <source>
        <dbReference type="SAM" id="MobiDB-lite"/>
    </source>
</evidence>
<proteinExistence type="predicted"/>
<feature type="coiled-coil region" evidence="1">
    <location>
        <begin position="71"/>
        <end position="98"/>
    </location>
</feature>
<protein>
    <submittedName>
        <fullName evidence="4">Uncharacterized protein</fullName>
    </submittedName>
</protein>
<evidence type="ECO:0000313" key="4">
    <source>
        <dbReference type="EMBL" id="KAL3678553.1"/>
    </source>
</evidence>
<evidence type="ECO:0000313" key="5">
    <source>
        <dbReference type="Proteomes" id="UP001633002"/>
    </source>
</evidence>
<sequence length="170" mass="19864">MHISGLCLFLFRAALETTRVHANIERNLALQCEGLAGRNRVSDLDIQQSRREQKIFAQRKRRYENTMNPRRAELLQMVKEAKNEAAEIKRRALEEAESIRSSARVNAEGSDVPHGEEMETGRTDTEGMVWKKHRRFLDLLSPSQLRLEPKQRSSSLMHEQRRRRFCHQLG</sequence>
<feature type="signal peptide" evidence="3">
    <location>
        <begin position="1"/>
        <end position="22"/>
    </location>
</feature>
<dbReference type="EMBL" id="JBJQOH010000007">
    <property type="protein sequence ID" value="KAL3678553.1"/>
    <property type="molecule type" value="Genomic_DNA"/>
</dbReference>